<dbReference type="PANTHER" id="PTHR42855:SF2">
    <property type="entry name" value="DRUG RESISTANCE ABC TRANSPORTER,ATP-BINDING PROTEIN"/>
    <property type="match status" value="1"/>
</dbReference>
<dbReference type="InterPro" id="IPR003439">
    <property type="entry name" value="ABC_transporter-like_ATP-bd"/>
</dbReference>
<dbReference type="GO" id="GO:0005524">
    <property type="term" value="F:ATP binding"/>
    <property type="evidence" value="ECO:0007669"/>
    <property type="project" value="InterPro"/>
</dbReference>
<reference evidence="2 3" key="1">
    <citation type="submission" date="2019-09" db="EMBL/GenBank/DDBJ databases">
        <title>NBRP : Genome information of microbial organism related human and environment.</title>
        <authorList>
            <person name="Hattori M."/>
            <person name="Oshima K."/>
            <person name="Inaba H."/>
            <person name="Suda W."/>
            <person name="Sakamoto M."/>
            <person name="Iino T."/>
            <person name="Kitahara M."/>
            <person name="Oshida Y."/>
            <person name="Iida T."/>
            <person name="Kudo T."/>
            <person name="Itoh T."/>
            <person name="Ohkuma M."/>
        </authorList>
    </citation>
    <scope>NUCLEOTIDE SEQUENCE [LARGE SCALE GENOMIC DNA]</scope>
    <source>
        <strain evidence="2 3">Q-1</strain>
    </source>
</reference>
<comment type="caution">
    <text evidence="2">The sequence shown here is derived from an EMBL/GenBank/DDBJ whole genome shotgun (WGS) entry which is preliminary data.</text>
</comment>
<protein>
    <recommendedName>
        <fullName evidence="1">ABC transporter domain-containing protein</fullName>
    </recommendedName>
</protein>
<dbReference type="Pfam" id="PF00005">
    <property type="entry name" value="ABC_tran"/>
    <property type="match status" value="1"/>
</dbReference>
<dbReference type="InterPro" id="IPR027417">
    <property type="entry name" value="P-loop_NTPase"/>
</dbReference>
<dbReference type="GO" id="GO:0016887">
    <property type="term" value="F:ATP hydrolysis activity"/>
    <property type="evidence" value="ECO:0007669"/>
    <property type="project" value="InterPro"/>
</dbReference>
<sequence length="79" mass="8552">MLHIKDLTYRIGDRLLLDHATARITAGQKLGLIGQNGTGKSTLLGLITGASCPKADQSRSAPVPLLRWWAKKPPQARAH</sequence>
<dbReference type="Proteomes" id="UP000324996">
    <property type="component" value="Unassembled WGS sequence"/>
</dbReference>
<evidence type="ECO:0000313" key="2">
    <source>
        <dbReference type="EMBL" id="GER03017.1"/>
    </source>
</evidence>
<dbReference type="Gene3D" id="3.40.50.300">
    <property type="entry name" value="P-loop containing nucleotide triphosphate hydrolases"/>
    <property type="match status" value="1"/>
</dbReference>
<name>A0A5A7N4W1_9PROT</name>
<organism evidence="2 3">
    <name type="scientific">Iodidimonas nitroreducens</name>
    <dbReference type="NCBI Taxonomy" id="1236968"/>
    <lineage>
        <taxon>Bacteria</taxon>
        <taxon>Pseudomonadati</taxon>
        <taxon>Pseudomonadota</taxon>
        <taxon>Alphaproteobacteria</taxon>
        <taxon>Iodidimonadales</taxon>
        <taxon>Iodidimonadaceae</taxon>
        <taxon>Iodidimonas</taxon>
    </lineage>
</organism>
<proteinExistence type="predicted"/>
<dbReference type="InterPro" id="IPR051309">
    <property type="entry name" value="ABCF_ATPase"/>
</dbReference>
<evidence type="ECO:0000259" key="1">
    <source>
        <dbReference type="Pfam" id="PF00005"/>
    </source>
</evidence>
<accession>A0A5A7N4W1</accession>
<feature type="domain" description="ABC transporter" evidence="1">
    <location>
        <begin position="18"/>
        <end position="58"/>
    </location>
</feature>
<evidence type="ECO:0000313" key="3">
    <source>
        <dbReference type="Proteomes" id="UP000324996"/>
    </source>
</evidence>
<dbReference type="SUPFAM" id="SSF52540">
    <property type="entry name" value="P-loop containing nucleoside triphosphate hydrolases"/>
    <property type="match status" value="1"/>
</dbReference>
<dbReference type="PANTHER" id="PTHR42855">
    <property type="entry name" value="ABC TRANSPORTER ATP-BINDING SUBUNIT"/>
    <property type="match status" value="1"/>
</dbReference>
<gene>
    <name evidence="2" type="ORF">JCM17846_06990</name>
</gene>
<dbReference type="EMBL" id="BKCN01000002">
    <property type="protein sequence ID" value="GER03017.1"/>
    <property type="molecule type" value="Genomic_DNA"/>
</dbReference>
<dbReference type="AlphaFoldDB" id="A0A5A7N4W1"/>
<keyword evidence="3" id="KW-1185">Reference proteome</keyword>